<protein>
    <submittedName>
        <fullName evidence="1">Uncharacterized protein</fullName>
    </submittedName>
</protein>
<sequence length="516" mass="56442">MMKLTLTARHLHGGGSGRVAPRLGLVCSTATATARPSVSCYRAMASNTTTTRDLSSTPPLPPIPTPPIIGPIVTFFSPSPQRSRSAVEFLNKLFHLPQIHMYNIKSSDSETGKKSRDCLDELHFGKDSSSSSSWDSIACACPTSGTILHFLSYCSGTADGRQRSRSIDDVHSPLHLIAIHGSSALEQCETTSNTHYRSAMIECRRRLAEALQSEHIIPHSFASTFETRVRGLLFYVMCNVMGREPQPNWIIPTRHSTTPILDLTPLFPSIANNASVHSIDDEHRCNHTDCTGKLREIVLPFFPGVSLLQTTLSQSSLLRPLPGLYQFQIGSENGRETIDRTTNKSNAHSLIIRPLPAAQEDLRLSSPSLVFQCKSLVDAQTMVEEQLSGRTSKIGWRGNGQLGSLIVSHPSITGLDVRICETTGDEWVLSSSFDESQDSLLAGSLAELQSVHVVSEGKHEEKASTKGDKNTANGDCWVEFRSNVKHPSGFFKQFASATSLISPPLRVAKPPDLPYD</sequence>
<comment type="caution">
    <text evidence="1">The sequence shown here is derived from an EMBL/GenBank/DDBJ whole genome shotgun (WGS) entry which is preliminary data.</text>
</comment>
<reference evidence="1 2" key="1">
    <citation type="submission" date="2024-10" db="EMBL/GenBank/DDBJ databases">
        <title>Updated reference genomes for cyclostephanoid diatoms.</title>
        <authorList>
            <person name="Roberts W.R."/>
            <person name="Alverson A.J."/>
        </authorList>
    </citation>
    <scope>NUCLEOTIDE SEQUENCE [LARGE SCALE GENOMIC DNA]</scope>
    <source>
        <strain evidence="1 2">AJA232-27</strain>
    </source>
</reference>
<dbReference type="Proteomes" id="UP001530293">
    <property type="component" value="Unassembled WGS sequence"/>
</dbReference>
<accession>A0ABD3MGD4</accession>
<keyword evidence="2" id="KW-1185">Reference proteome</keyword>
<gene>
    <name evidence="1" type="ORF">ACHAWU_001125</name>
</gene>
<proteinExistence type="predicted"/>
<evidence type="ECO:0000313" key="1">
    <source>
        <dbReference type="EMBL" id="KAL3762978.1"/>
    </source>
</evidence>
<dbReference type="AlphaFoldDB" id="A0ABD3MGD4"/>
<organism evidence="1 2">
    <name type="scientific">Discostella pseudostelligera</name>
    <dbReference type="NCBI Taxonomy" id="259834"/>
    <lineage>
        <taxon>Eukaryota</taxon>
        <taxon>Sar</taxon>
        <taxon>Stramenopiles</taxon>
        <taxon>Ochrophyta</taxon>
        <taxon>Bacillariophyta</taxon>
        <taxon>Coscinodiscophyceae</taxon>
        <taxon>Thalassiosirophycidae</taxon>
        <taxon>Stephanodiscales</taxon>
        <taxon>Stephanodiscaceae</taxon>
        <taxon>Discostella</taxon>
    </lineage>
</organism>
<evidence type="ECO:0000313" key="2">
    <source>
        <dbReference type="Proteomes" id="UP001530293"/>
    </source>
</evidence>
<name>A0ABD3MGD4_9STRA</name>
<dbReference type="EMBL" id="JALLBG020000130">
    <property type="protein sequence ID" value="KAL3762978.1"/>
    <property type="molecule type" value="Genomic_DNA"/>
</dbReference>